<accession>A0A0E9VVR8</accession>
<dbReference type="AlphaFoldDB" id="A0A0E9VVR8"/>
<dbReference type="EMBL" id="GBXM01026386">
    <property type="protein sequence ID" value="JAH82191.1"/>
    <property type="molecule type" value="Transcribed_RNA"/>
</dbReference>
<protein>
    <submittedName>
        <fullName evidence="1">Uncharacterized protein</fullName>
    </submittedName>
</protein>
<evidence type="ECO:0000313" key="1">
    <source>
        <dbReference type="EMBL" id="JAH82191.1"/>
    </source>
</evidence>
<proteinExistence type="predicted"/>
<reference evidence="1" key="2">
    <citation type="journal article" date="2015" name="Fish Shellfish Immunol.">
        <title>Early steps in the European eel (Anguilla anguilla)-Vibrio vulnificus interaction in the gills: Role of the RtxA13 toxin.</title>
        <authorList>
            <person name="Callol A."/>
            <person name="Pajuelo D."/>
            <person name="Ebbesson L."/>
            <person name="Teles M."/>
            <person name="MacKenzie S."/>
            <person name="Amaro C."/>
        </authorList>
    </citation>
    <scope>NUCLEOTIDE SEQUENCE</scope>
</reference>
<reference evidence="1" key="1">
    <citation type="submission" date="2014-11" db="EMBL/GenBank/DDBJ databases">
        <authorList>
            <person name="Amaro Gonzalez C."/>
        </authorList>
    </citation>
    <scope>NUCLEOTIDE SEQUENCE</scope>
</reference>
<sequence>MQADCSHLLAKGVINERSNGDCSAIYEAKSRKT</sequence>
<name>A0A0E9VVR8_ANGAN</name>
<organism evidence="1">
    <name type="scientific">Anguilla anguilla</name>
    <name type="common">European freshwater eel</name>
    <name type="synonym">Muraena anguilla</name>
    <dbReference type="NCBI Taxonomy" id="7936"/>
    <lineage>
        <taxon>Eukaryota</taxon>
        <taxon>Metazoa</taxon>
        <taxon>Chordata</taxon>
        <taxon>Craniata</taxon>
        <taxon>Vertebrata</taxon>
        <taxon>Euteleostomi</taxon>
        <taxon>Actinopterygii</taxon>
        <taxon>Neopterygii</taxon>
        <taxon>Teleostei</taxon>
        <taxon>Anguilliformes</taxon>
        <taxon>Anguillidae</taxon>
        <taxon>Anguilla</taxon>
    </lineage>
</organism>